<dbReference type="PANTHER" id="PTHR12895">
    <property type="entry name" value="DYMECLIN"/>
    <property type="match status" value="1"/>
</dbReference>
<name>N1R3P1_AEGTA</name>
<sequence>MPPFATPQVGPTNVKDAPAFHENPYCKALNNAKDIQFAEMNYAAVDRADVEGNAKNGPVVRLSFASLFDALGTICLKDESSVLLLYSLVHGNCDFQEYVLVRTDLDSLLMPIFEMLYDASRKTSNQIYMLLITLLILSQDSTFNASVHKLDVYLHTNCLVILAIMGPHAHRLSAYASRRLFSSHNSFLSSRVGLGLAVQGSDAWHSKCEEYGFAEGVSTKAPATSDANASTNEDDTKTVSSV</sequence>
<accession>N1R3P1</accession>
<dbReference type="EnsemblPlants" id="EMT16689">
    <property type="protein sequence ID" value="EMT16689"/>
    <property type="gene ID" value="F775_01133"/>
</dbReference>
<feature type="region of interest" description="Disordered" evidence="5">
    <location>
        <begin position="219"/>
        <end position="242"/>
    </location>
</feature>
<evidence type="ECO:0000256" key="4">
    <source>
        <dbReference type="ARBA" id="ARBA00023288"/>
    </source>
</evidence>
<dbReference type="ExpressionAtlas" id="N1R3P1">
    <property type="expression patterns" value="baseline"/>
</dbReference>
<evidence type="ECO:0000256" key="3">
    <source>
        <dbReference type="ARBA" id="ARBA00022707"/>
    </source>
</evidence>
<dbReference type="InterPro" id="IPR019142">
    <property type="entry name" value="Dymeclin"/>
</dbReference>
<proteinExistence type="inferred from homology"/>
<evidence type="ECO:0000256" key="1">
    <source>
        <dbReference type="ARBA" id="ARBA00010603"/>
    </source>
</evidence>
<organism evidence="6">
    <name type="scientific">Aegilops tauschii</name>
    <name type="common">Tausch's goatgrass</name>
    <name type="synonym">Aegilops squarrosa</name>
    <dbReference type="NCBI Taxonomy" id="37682"/>
    <lineage>
        <taxon>Eukaryota</taxon>
        <taxon>Viridiplantae</taxon>
        <taxon>Streptophyta</taxon>
        <taxon>Embryophyta</taxon>
        <taxon>Tracheophyta</taxon>
        <taxon>Spermatophyta</taxon>
        <taxon>Magnoliopsida</taxon>
        <taxon>Liliopsida</taxon>
        <taxon>Poales</taxon>
        <taxon>Poaceae</taxon>
        <taxon>BOP clade</taxon>
        <taxon>Pooideae</taxon>
        <taxon>Triticodae</taxon>
        <taxon>Triticeae</taxon>
        <taxon>Triticinae</taxon>
        <taxon>Aegilops</taxon>
    </lineage>
</organism>
<dbReference type="GO" id="GO:0005794">
    <property type="term" value="C:Golgi apparatus"/>
    <property type="evidence" value="ECO:0007669"/>
    <property type="project" value="TreeGrafter"/>
</dbReference>
<evidence type="ECO:0000256" key="5">
    <source>
        <dbReference type="SAM" id="MobiDB-lite"/>
    </source>
</evidence>
<dbReference type="GO" id="GO:0007030">
    <property type="term" value="P:Golgi organization"/>
    <property type="evidence" value="ECO:0007669"/>
    <property type="project" value="TreeGrafter"/>
</dbReference>
<dbReference type="Pfam" id="PF09742">
    <property type="entry name" value="Dymeclin"/>
    <property type="match status" value="2"/>
</dbReference>
<keyword evidence="3" id="KW-0519">Myristate</keyword>
<protein>
    <recommendedName>
        <fullName evidence="2">Dymeclin</fullName>
    </recommendedName>
</protein>
<comment type="similarity">
    <text evidence="1">Belongs to the dymeclin family.</text>
</comment>
<dbReference type="PANTHER" id="PTHR12895:SF9">
    <property type="entry name" value="DYMECLIN"/>
    <property type="match status" value="1"/>
</dbReference>
<evidence type="ECO:0000256" key="2">
    <source>
        <dbReference type="ARBA" id="ARBA00015736"/>
    </source>
</evidence>
<reference evidence="6" key="1">
    <citation type="submission" date="2015-06" db="UniProtKB">
        <authorList>
            <consortium name="EnsemblPlants"/>
        </authorList>
    </citation>
    <scope>IDENTIFICATION</scope>
</reference>
<feature type="compositionally biased region" description="Polar residues" evidence="5">
    <location>
        <begin position="221"/>
        <end position="231"/>
    </location>
</feature>
<keyword evidence="4" id="KW-0449">Lipoprotein</keyword>
<evidence type="ECO:0000313" key="6">
    <source>
        <dbReference type="EnsemblPlants" id="EMT16689"/>
    </source>
</evidence>
<dbReference type="AlphaFoldDB" id="N1R3P1"/>